<accession>A0A1E7DAH6</accession>
<reference evidence="1 2" key="1">
    <citation type="submission" date="2016-09" db="EMBL/GenBank/DDBJ databases">
        <title>Draft Genome Sequence of four Alteromonas macleodii strains isolated from copper coupons and grown long-term at elevated copper levels.</title>
        <authorList>
            <person name="Cusick K."/>
            <person name="Dale J."/>
            <person name="Little B."/>
            <person name="Biffinger J."/>
        </authorList>
    </citation>
    <scope>NUCLEOTIDE SEQUENCE [LARGE SCALE GENOMIC DNA]</scope>
    <source>
        <strain evidence="1 2">KCP01</strain>
    </source>
</reference>
<evidence type="ECO:0008006" key="3">
    <source>
        <dbReference type="Google" id="ProtNLM"/>
    </source>
</evidence>
<comment type="caution">
    <text evidence="1">The sequence shown here is derived from an EMBL/GenBank/DDBJ whole genome shotgun (WGS) entry which is preliminary data.</text>
</comment>
<dbReference type="InterPro" id="IPR021932">
    <property type="entry name" value="DUF3545"/>
</dbReference>
<dbReference type="EMBL" id="MIPY01000021">
    <property type="protein sequence ID" value="OES29217.1"/>
    <property type="molecule type" value="Genomic_DNA"/>
</dbReference>
<organism evidence="1 2">
    <name type="scientific">Alteromonas macleodii</name>
    <name type="common">Pseudoalteromonas macleodii</name>
    <dbReference type="NCBI Taxonomy" id="28108"/>
    <lineage>
        <taxon>Bacteria</taxon>
        <taxon>Pseudomonadati</taxon>
        <taxon>Pseudomonadota</taxon>
        <taxon>Gammaproteobacteria</taxon>
        <taxon>Alteromonadales</taxon>
        <taxon>Alteromonadaceae</taxon>
        <taxon>Alteromonas/Salinimonas group</taxon>
        <taxon>Alteromonas</taxon>
    </lineage>
</organism>
<gene>
    <name evidence="1" type="ORF">BFV95_3151</name>
</gene>
<dbReference type="RefSeq" id="WP_012519516.1">
    <property type="nucleotide sequence ID" value="NZ_CP012202.1"/>
</dbReference>
<dbReference type="Pfam" id="PF12065">
    <property type="entry name" value="DUF3545"/>
    <property type="match status" value="1"/>
</dbReference>
<evidence type="ECO:0000313" key="2">
    <source>
        <dbReference type="Proteomes" id="UP000095392"/>
    </source>
</evidence>
<dbReference type="Proteomes" id="UP000095392">
    <property type="component" value="Unassembled WGS sequence"/>
</dbReference>
<protein>
    <recommendedName>
        <fullName evidence="3">DUF3545 domain-containing protein</fullName>
    </recommendedName>
</protein>
<dbReference type="OrthoDB" id="5918741at2"/>
<dbReference type="GeneID" id="56343376"/>
<name>A0A1E7DAH6_ALTMA</name>
<evidence type="ECO:0000313" key="1">
    <source>
        <dbReference type="EMBL" id="OES29217.1"/>
    </source>
</evidence>
<keyword evidence="2" id="KW-1185">Reference proteome</keyword>
<proteinExistence type="predicted"/>
<sequence>MDKSDLFAMLDIEASPAKTKSKKRKWREIEALQDRYKLEKELAELDCGFEYELETLER</sequence>
<dbReference type="AlphaFoldDB" id="A0A1E7DAH6"/>